<dbReference type="AlphaFoldDB" id="A0A8H7A2D4"/>
<reference evidence="6" key="1">
    <citation type="submission" date="2019-07" db="EMBL/GenBank/DDBJ databases">
        <authorList>
            <person name="Palmer J.M."/>
        </authorList>
    </citation>
    <scope>NUCLEOTIDE SEQUENCE</scope>
    <source>
        <strain evidence="6">PC9</strain>
    </source>
</reference>
<dbReference type="VEuPathDB" id="FungiDB:PC9H_000687"/>
<dbReference type="PANTHER" id="PTHR15651:SF7">
    <property type="entry name" value="ARMADILLO REPEAT-CONTAINING PROTEIN 8"/>
    <property type="match status" value="1"/>
</dbReference>
<dbReference type="SUPFAM" id="SSF48371">
    <property type="entry name" value="ARM repeat"/>
    <property type="match status" value="2"/>
</dbReference>
<gene>
    <name evidence="6" type="ORF">PC9H_000687</name>
</gene>
<evidence type="ECO:0000256" key="1">
    <source>
        <dbReference type="ARBA" id="ARBA00004123"/>
    </source>
</evidence>
<dbReference type="GO" id="GO:0043161">
    <property type="term" value="P:proteasome-mediated ubiquitin-dependent protein catabolic process"/>
    <property type="evidence" value="ECO:0007669"/>
    <property type="project" value="TreeGrafter"/>
</dbReference>
<evidence type="ECO:0000256" key="2">
    <source>
        <dbReference type="ARBA" id="ARBA00004496"/>
    </source>
</evidence>
<dbReference type="GO" id="GO:0005634">
    <property type="term" value="C:nucleus"/>
    <property type="evidence" value="ECO:0007669"/>
    <property type="project" value="UniProtKB-SubCell"/>
</dbReference>
<accession>A0A8H7A2D4</accession>
<organism evidence="6 7">
    <name type="scientific">Pleurotus ostreatus</name>
    <name type="common">Oyster mushroom</name>
    <name type="synonym">White-rot fungus</name>
    <dbReference type="NCBI Taxonomy" id="5322"/>
    <lineage>
        <taxon>Eukaryota</taxon>
        <taxon>Fungi</taxon>
        <taxon>Dikarya</taxon>
        <taxon>Basidiomycota</taxon>
        <taxon>Agaricomycotina</taxon>
        <taxon>Agaricomycetes</taxon>
        <taxon>Agaricomycetidae</taxon>
        <taxon>Agaricales</taxon>
        <taxon>Pleurotineae</taxon>
        <taxon>Pleurotaceae</taxon>
        <taxon>Pleurotus</taxon>
    </lineage>
</organism>
<dbReference type="InterPro" id="IPR000225">
    <property type="entry name" value="Armadillo"/>
</dbReference>
<protein>
    <recommendedName>
        <fullName evidence="8">Armadillo repeat-containing protein 8</fullName>
    </recommendedName>
</protein>
<evidence type="ECO:0000256" key="4">
    <source>
        <dbReference type="ARBA" id="ARBA00022737"/>
    </source>
</evidence>
<dbReference type="SMART" id="SM00185">
    <property type="entry name" value="ARM"/>
    <property type="match status" value="4"/>
</dbReference>
<comment type="subcellular location">
    <subcellularLocation>
        <location evidence="2">Cytoplasm</location>
    </subcellularLocation>
    <subcellularLocation>
        <location evidence="1">Nucleus</location>
    </subcellularLocation>
</comment>
<dbReference type="GeneID" id="59370528"/>
<evidence type="ECO:0000313" key="7">
    <source>
        <dbReference type="Proteomes" id="UP000623687"/>
    </source>
</evidence>
<keyword evidence="7" id="KW-1185">Reference proteome</keyword>
<sequence>MTIESVNLTSLKQVKNTVIGNPSAKITLARDEHFVQTLVQCLNQPAPPSDRASGSQDDIRIEAAHVLSSLSYGSEEALDSLLNARAVEACLHAISCLQPHDSNGLKSAFSRSLRSLATAVAEVVGPSQWGLRPEGSSVRDAARDALECFFHPNYLDVYLPMLVDSSPQTSISIAQLLAAAVRTGEHRDAITEWLPPVDRIKESKGKRGWEKPAVINSNAPGRQGGWVARNLAALLRSRDSKLQEAALYALSALSKDNDKIAALLVKPVSDRDMPSTLSSVLSLAKSRSTDVQLAACLCATHIIRASPTNHSSASDELYIQNIVSVLNRIISSSTSEALQTRSRACFILYNLISDDYRLCQFAHERGSLDQLATVVKDITPSEVQPEWDEDEPESLSSLREAALTTISAMSLFDDNIRREVADVFELLPLIQSCMTHRHVGVRYASCQCVRAISRSVAVLRTSLVDSGLGLQVFEIFKKEEEDRRVTSAALAAVCNLLNDFCPLRPVLMEKGLLPRLIQVLGAEDRTLRLSSLWAFKNLFLRTPLETKKTIMGYLKWSELTRLMADPDHGIQEQAFNILRNIAENEPGIELIFHELDAEMLLQSLTACMSSPDPTMEDVILQAVCTLGNLFNGSESHQRMIVSHPMLLESLRSCLAHDKVEIRRPAASCILSIVRSSSLGPSRSDIVEAGIVSTLRHICEWSGAVAVSPGGRGSTHHAVIEDDKEVVDLARQALQCLEHVGSLNIL</sequence>
<dbReference type="Gene3D" id="1.25.10.10">
    <property type="entry name" value="Leucine-rich Repeat Variant"/>
    <property type="match status" value="3"/>
</dbReference>
<dbReference type="PANTHER" id="PTHR15651">
    <property type="entry name" value="ARMADILLO REPEAT-CONTAINING PROTEIN 8"/>
    <property type="match status" value="1"/>
</dbReference>
<dbReference type="GO" id="GO:0034657">
    <property type="term" value="C:GID complex"/>
    <property type="evidence" value="ECO:0007669"/>
    <property type="project" value="TreeGrafter"/>
</dbReference>
<dbReference type="GO" id="GO:0005737">
    <property type="term" value="C:cytoplasm"/>
    <property type="evidence" value="ECO:0007669"/>
    <property type="project" value="UniProtKB-SubCell"/>
</dbReference>
<name>A0A8H7A2D4_PLEOS</name>
<keyword evidence="5" id="KW-0539">Nucleus</keyword>
<dbReference type="OrthoDB" id="5559898at2759"/>
<evidence type="ECO:0008006" key="8">
    <source>
        <dbReference type="Google" id="ProtNLM"/>
    </source>
</evidence>
<proteinExistence type="predicted"/>
<keyword evidence="4" id="KW-0677">Repeat</keyword>
<evidence type="ECO:0000256" key="5">
    <source>
        <dbReference type="ARBA" id="ARBA00023242"/>
    </source>
</evidence>
<keyword evidence="3" id="KW-0963">Cytoplasm</keyword>
<dbReference type="InterPro" id="IPR038739">
    <property type="entry name" value="ARMC8/Vid28"/>
</dbReference>
<dbReference type="InterPro" id="IPR016024">
    <property type="entry name" value="ARM-type_fold"/>
</dbReference>
<evidence type="ECO:0000313" key="6">
    <source>
        <dbReference type="EMBL" id="KAF7440343.1"/>
    </source>
</evidence>
<dbReference type="Proteomes" id="UP000623687">
    <property type="component" value="Unassembled WGS sequence"/>
</dbReference>
<dbReference type="RefSeq" id="XP_036636187.1">
    <property type="nucleotide sequence ID" value="XM_036770342.1"/>
</dbReference>
<evidence type="ECO:0000256" key="3">
    <source>
        <dbReference type="ARBA" id="ARBA00022490"/>
    </source>
</evidence>
<dbReference type="InterPro" id="IPR011989">
    <property type="entry name" value="ARM-like"/>
</dbReference>
<comment type="caution">
    <text evidence="6">The sequence shown here is derived from an EMBL/GenBank/DDBJ whole genome shotgun (WGS) entry which is preliminary data.</text>
</comment>
<dbReference type="EMBL" id="JACETU010000001">
    <property type="protein sequence ID" value="KAF7440343.1"/>
    <property type="molecule type" value="Genomic_DNA"/>
</dbReference>